<feature type="transmembrane region" description="Helical" evidence="1">
    <location>
        <begin position="12"/>
        <end position="35"/>
    </location>
</feature>
<dbReference type="Pfam" id="PF13253">
    <property type="entry name" value="DUF4044"/>
    <property type="match status" value="1"/>
</dbReference>
<dbReference type="Proteomes" id="UP000216316">
    <property type="component" value="Unassembled WGS sequence"/>
</dbReference>
<dbReference type="EMBL" id="NGNV01000011">
    <property type="protein sequence ID" value="OYR88508.1"/>
    <property type="molecule type" value="Genomic_DNA"/>
</dbReference>
<comment type="caution">
    <text evidence="2">The sequence shown here is derived from an EMBL/GenBank/DDBJ whole genome shotgun (WGS) entry which is preliminary data.</text>
</comment>
<reference evidence="2 3" key="1">
    <citation type="submission" date="2017-05" db="EMBL/GenBank/DDBJ databases">
        <authorList>
            <person name="Lin X.B."/>
            <person name="Stothard P."/>
            <person name="Tasseva G."/>
            <person name="Walter J."/>
        </authorList>
    </citation>
    <scope>NUCLEOTIDE SEQUENCE [LARGE SCALE GENOMIC DNA]</scope>
    <source>
        <strain evidence="2 3">609u</strain>
    </source>
</reference>
<name>A0ABX4ER80_9LACO</name>
<reference evidence="2 3" key="2">
    <citation type="submission" date="2017-09" db="EMBL/GenBank/DDBJ databases">
        <title>Tripartite evolution among Lactobacillus johnsonii, Lactobacillus taiwanensis, Lactobacillus reuteri and their rodent host.</title>
        <authorList>
            <person name="Wang T."/>
            <person name="Knowles S."/>
            <person name="Cheng C."/>
        </authorList>
    </citation>
    <scope>NUCLEOTIDE SEQUENCE [LARGE SCALE GENOMIC DNA]</scope>
    <source>
        <strain evidence="2 3">609u</strain>
    </source>
</reference>
<accession>A0ABX4ER80</accession>
<keyword evidence="1" id="KW-0812">Transmembrane</keyword>
<sequence length="52" mass="5832">MRKRKKKSGFQKLTIVMAWFMAVITLLGVVATALIGTGVFQFEKLYVQKGVV</sequence>
<keyword evidence="1" id="KW-0472">Membrane</keyword>
<keyword evidence="1" id="KW-1133">Transmembrane helix</keyword>
<evidence type="ECO:0000256" key="1">
    <source>
        <dbReference type="SAM" id="Phobius"/>
    </source>
</evidence>
<protein>
    <submittedName>
        <fullName evidence="2">DUF4044 domain-containing protein</fullName>
    </submittedName>
</protein>
<gene>
    <name evidence="2" type="ORF">CBF53_04335</name>
</gene>
<evidence type="ECO:0000313" key="2">
    <source>
        <dbReference type="EMBL" id="OYR88508.1"/>
    </source>
</evidence>
<organism evidence="2 3">
    <name type="scientific">Lactobacillus taiwanensis</name>
    <dbReference type="NCBI Taxonomy" id="508451"/>
    <lineage>
        <taxon>Bacteria</taxon>
        <taxon>Bacillati</taxon>
        <taxon>Bacillota</taxon>
        <taxon>Bacilli</taxon>
        <taxon>Lactobacillales</taxon>
        <taxon>Lactobacillaceae</taxon>
        <taxon>Lactobacillus</taxon>
    </lineage>
</organism>
<dbReference type="InterPro" id="IPR025270">
    <property type="entry name" value="DUF4044"/>
</dbReference>
<dbReference type="RefSeq" id="WP_094521807.1">
    <property type="nucleotide sequence ID" value="NZ_NGNV01000011.1"/>
</dbReference>
<keyword evidence="3" id="KW-1185">Reference proteome</keyword>
<evidence type="ECO:0000313" key="3">
    <source>
        <dbReference type="Proteomes" id="UP000216316"/>
    </source>
</evidence>
<proteinExistence type="predicted"/>